<dbReference type="GO" id="GO:0000287">
    <property type="term" value="F:magnesium ion binding"/>
    <property type="evidence" value="ECO:0007669"/>
    <property type="project" value="TreeGrafter"/>
</dbReference>
<dbReference type="Gene3D" id="3.20.20.120">
    <property type="entry name" value="Enolase-like C-terminal domain"/>
    <property type="match status" value="1"/>
</dbReference>
<dbReference type="PANTHER" id="PTHR13794">
    <property type="entry name" value="ENOLASE SUPERFAMILY, MANDELATE RACEMASE"/>
    <property type="match status" value="1"/>
</dbReference>
<dbReference type="AlphaFoldDB" id="Q93P87"/>
<dbReference type="RefSeq" id="WP_010925658.1">
    <property type="nucleotide sequence ID" value="NC_002806.1"/>
</dbReference>
<dbReference type="SFLD" id="SFLDG00179">
    <property type="entry name" value="mandelate_racemase"/>
    <property type="match status" value="1"/>
</dbReference>
<protein>
    <submittedName>
        <fullName evidence="5">MS144, putative racemase</fullName>
    </submittedName>
</protein>
<dbReference type="CDD" id="cd03316">
    <property type="entry name" value="MR_like"/>
    <property type="match status" value="1"/>
</dbReference>
<proteinExistence type="predicted"/>
<dbReference type="SUPFAM" id="SSF51604">
    <property type="entry name" value="Enolase C-terminal domain-like"/>
    <property type="match status" value="1"/>
</dbReference>
<geneLocation type="plasmid" evidence="5">
    <name>pSD15</name>
</geneLocation>
<dbReference type="Pfam" id="PF13378">
    <property type="entry name" value="MR_MLE_C"/>
    <property type="match status" value="1"/>
</dbReference>
<organism evidence="5">
    <name type="scientific">Microscilla sp. PRE1</name>
    <dbReference type="NCBI Taxonomy" id="155537"/>
    <lineage>
        <taxon>Bacteria</taxon>
        <taxon>Pseudomonadati</taxon>
        <taxon>Bacteroidota</taxon>
        <taxon>Cytophagia</taxon>
        <taxon>Cytophagales</taxon>
        <taxon>Microscillaceae</taxon>
        <taxon>Microscilla</taxon>
    </lineage>
</organism>
<evidence type="ECO:0000256" key="3">
    <source>
        <dbReference type="ARBA" id="ARBA00022842"/>
    </source>
</evidence>
<evidence type="ECO:0000256" key="2">
    <source>
        <dbReference type="ARBA" id="ARBA00022723"/>
    </source>
</evidence>
<dbReference type="InterPro" id="IPR013341">
    <property type="entry name" value="Mandelate_racemase_N_dom"/>
</dbReference>
<keyword evidence="5" id="KW-0614">Plasmid</keyword>
<dbReference type="InterPro" id="IPR036849">
    <property type="entry name" value="Enolase-like_C_sf"/>
</dbReference>
<dbReference type="SUPFAM" id="SSF54826">
    <property type="entry name" value="Enolase N-terminal domain-like"/>
    <property type="match status" value="1"/>
</dbReference>
<dbReference type="EMBL" id="AF339846">
    <property type="protein sequence ID" value="AAK62866.1"/>
    <property type="molecule type" value="Genomic_DNA"/>
</dbReference>
<dbReference type="Gene3D" id="3.30.390.10">
    <property type="entry name" value="Enolase-like, N-terminal domain"/>
    <property type="match status" value="1"/>
</dbReference>
<dbReference type="GO" id="GO:0019388">
    <property type="term" value="P:galactose catabolic process"/>
    <property type="evidence" value="ECO:0007669"/>
    <property type="project" value="InterPro"/>
</dbReference>
<dbReference type="SFLD" id="SFLDF00557">
    <property type="entry name" value="3_6-anhydro-alpha-L-galactonat"/>
    <property type="match status" value="1"/>
</dbReference>
<dbReference type="Pfam" id="PF02746">
    <property type="entry name" value="MR_MLE_N"/>
    <property type="match status" value="1"/>
</dbReference>
<reference evidence="5" key="1">
    <citation type="journal article" date="2001" name="Appl. Environ. Microbiol.">
        <title>Sequence analysis of a 101-kilobase plasmid required for agar degradation by a Microscilla isolate.</title>
        <authorList>
            <person name="Zhong Z."/>
            <person name="Toukdarian A."/>
            <person name="Helinski D."/>
            <person name="Knauf V."/>
            <person name="Sykes S."/>
            <person name="Wilkinson J.E."/>
            <person name="O'Bryne C."/>
            <person name="Shea T."/>
            <person name="DeLoughery C."/>
            <person name="Caspi R."/>
        </authorList>
    </citation>
    <scope>NUCLEOTIDE SEQUENCE</scope>
    <source>
        <strain evidence="5">PRE1</strain>
        <plasmid evidence="5">pSD15</plasmid>
    </source>
</reference>
<name>Q93P87_9BACT</name>
<evidence type="ECO:0000313" key="5">
    <source>
        <dbReference type="EMBL" id="AAK62866.1"/>
    </source>
</evidence>
<keyword evidence="2" id="KW-0479">Metal-binding</keyword>
<dbReference type="InterPro" id="IPR013342">
    <property type="entry name" value="Mandelate_racemase_C"/>
</dbReference>
<feature type="domain" description="Mandelate racemase/muconate lactonizing enzyme C-terminal" evidence="4">
    <location>
        <begin position="148"/>
        <end position="245"/>
    </location>
</feature>
<dbReference type="SFLD" id="SFLDS00001">
    <property type="entry name" value="Enolase"/>
    <property type="match status" value="1"/>
</dbReference>
<dbReference type="InterPro" id="IPR034382">
    <property type="entry name" value="AHGA_cycloisomerase"/>
</dbReference>
<sequence>MSNKIKSIDTRLFKIPLPEVLSDAKHGDHYHFELVTVTVTLEDGSAGTGYTYTGGKGGHAIKAMIEHDLTPALIEQNGSDIEGIYDFMEWHIHYVGRGGIASFAISAIDIALWDISCKSAERPLWQMAGAESNKCKAYRGGIDLMFPIEKLLANIQGYLDKGFNAVKIKIGRKDLAEDLERIKAVRELIGPDITFMVDANYSMSVDKAIKASNAFEKYNIYWFEEPTIPDNYKGYAQIADATSVPLAMGENLHTIHEFEYAFEQAKLSFIQPDASNCGGITGWLKAARLAASYGVPVCSHGMQELHVSLVSSQSNAGWLELHSFPIDQYTQRPLVVEDKMAVASDEPGIGVEFNWEKLSPYNTDKRTTTQLPGLVL</sequence>
<dbReference type="InterPro" id="IPR029065">
    <property type="entry name" value="Enolase_C-like"/>
</dbReference>
<accession>Q93P87</accession>
<dbReference type="PANTHER" id="PTHR13794:SF58">
    <property type="entry name" value="MITOCHONDRIAL ENOLASE SUPERFAMILY MEMBER 1"/>
    <property type="match status" value="1"/>
</dbReference>
<evidence type="ECO:0000259" key="4">
    <source>
        <dbReference type="SMART" id="SM00922"/>
    </source>
</evidence>
<dbReference type="GO" id="GO:0016836">
    <property type="term" value="F:hydro-lyase activity"/>
    <property type="evidence" value="ECO:0007669"/>
    <property type="project" value="TreeGrafter"/>
</dbReference>
<dbReference type="InterPro" id="IPR029017">
    <property type="entry name" value="Enolase-like_N"/>
</dbReference>
<dbReference type="GO" id="GO:0016854">
    <property type="term" value="F:racemase and epimerase activity"/>
    <property type="evidence" value="ECO:0007669"/>
    <property type="project" value="UniProtKB-ARBA"/>
</dbReference>
<evidence type="ECO:0000256" key="1">
    <source>
        <dbReference type="ARBA" id="ARBA00001946"/>
    </source>
</evidence>
<keyword evidence="3" id="KW-0460">Magnesium</keyword>
<dbReference type="InterPro" id="IPR046945">
    <property type="entry name" value="RHMD-like"/>
</dbReference>
<comment type="cofactor">
    <cofactor evidence="1">
        <name>Mg(2+)</name>
        <dbReference type="ChEBI" id="CHEBI:18420"/>
    </cofactor>
</comment>
<dbReference type="SMART" id="SM00922">
    <property type="entry name" value="MR_MLE"/>
    <property type="match status" value="1"/>
</dbReference>